<evidence type="ECO:0000313" key="3">
    <source>
        <dbReference type="EMBL" id="GII28057.1"/>
    </source>
</evidence>
<evidence type="ECO:0000313" key="4">
    <source>
        <dbReference type="Proteomes" id="UP000650628"/>
    </source>
</evidence>
<keyword evidence="4" id="KW-1185">Reference proteome</keyword>
<dbReference type="AlphaFoldDB" id="A0A8J3X4U0"/>
<accession>A0A8J3X4U0</accession>
<name>A0A8J3X4U0_9ACTN</name>
<gene>
    <name evidence="3" type="ORF">Pmi06nite_14990</name>
</gene>
<feature type="region of interest" description="Disordered" evidence="1">
    <location>
        <begin position="137"/>
        <end position="180"/>
    </location>
</feature>
<comment type="caution">
    <text evidence="3">The sequence shown here is derived from an EMBL/GenBank/DDBJ whole genome shotgun (WGS) entry which is preliminary data.</text>
</comment>
<dbReference type="InterPro" id="IPR024983">
    <property type="entry name" value="CHAT_dom"/>
</dbReference>
<dbReference type="Proteomes" id="UP000650628">
    <property type="component" value="Unassembled WGS sequence"/>
</dbReference>
<evidence type="ECO:0000259" key="2">
    <source>
        <dbReference type="Pfam" id="PF12770"/>
    </source>
</evidence>
<sequence length="973" mass="102184">MCTPSAGDMAADGWSLIGHTPTITLAEPARAPDGGPPDWREVVPRSRDSFLTRLFTGLELRLRPDGSAEARLGTGTPLAGTWRSQSGHVLVTTQAGDGSTLDGLVPAGDARGEFDAVYTGRGRVGGVIAHVRQSLVPHQGPSSGQEPAQEPVQEPAQESQPGPPPEPQPGPPVPAGMDESAAVRELRTRLNRASLRGRWLGALGPVESLVVTEAEGLVERGQALGGGFLRLARGTDVAAGLAPGPGGWTLVVLVRAPETLTGFAVEDRPALRRLGADLLTAGRHAQAAPVLDLAAELYGHDPPRGAAELIDRLGLSDARIRCAFAESAYARLPGLLVTAAESRRELTLGPRAFNPWLDALRFVRSSAEALNETLVRLADLTDAHRRRPWRGRTGPPGADALHAAAEASAAATGSMCAALREIGSHLDGPEAVEASSEHADRLLARGQETLGAAARRLASAGPPDPGAEAATPHETVTLAIRDGVETLALLRAHMRRSDPASAARFVREQARQASHITAGYVETWRALLDDAWEKILSTDMALPFYERMVTLLLDLDLPEDALAVSEMSRARAFADALHAAGEADEEPSRGLIGAGPVDRTALLGLLTSHESAVVEYFLSGDLLAIWVCSRGGQVTSVTRRIDRARLAEDVAEFGRLARTPRHDAGSRTATAGVLSRLGAVLWDVIPDGLLPADPDEPVTVVPHAELFRVPFSALIDGSGSYLVERHAIRVLPALALTPDLTSDLTSGPVPGGPPTLVALVNPSPMAEGESLDWTERRFGAITSMYGEHVLHTGPAASVATLREVAGQGTVLYFGTHARAVPDLRGDPLASHLVLAPSAGHDGILHARDVPALGITADLVILAACETGAGAVTADGVIGLSRAFLTAGPTGLITTLYPVGERASLELMADFHESWLLDGREPVSALRHAQARAASSQRASAREPHLWAAFTFFGLGSRTPAGVPIRTPNTEGTP</sequence>
<dbReference type="PANTHER" id="PTHR10098:SF108">
    <property type="entry name" value="TETRATRICOPEPTIDE REPEAT PROTEIN 28"/>
    <property type="match status" value="1"/>
</dbReference>
<dbReference type="EMBL" id="BOOO01000008">
    <property type="protein sequence ID" value="GII28057.1"/>
    <property type="molecule type" value="Genomic_DNA"/>
</dbReference>
<feature type="compositionally biased region" description="Pro residues" evidence="1">
    <location>
        <begin position="161"/>
        <end position="174"/>
    </location>
</feature>
<reference evidence="3 4" key="1">
    <citation type="submission" date="2021-01" db="EMBL/GenBank/DDBJ databases">
        <title>Whole genome shotgun sequence of Planotetraspora mira NBRC 15435.</title>
        <authorList>
            <person name="Komaki H."/>
            <person name="Tamura T."/>
        </authorList>
    </citation>
    <scope>NUCLEOTIDE SEQUENCE [LARGE SCALE GENOMIC DNA]</scope>
    <source>
        <strain evidence="3 4">NBRC 15435</strain>
    </source>
</reference>
<organism evidence="3 4">
    <name type="scientific">Planotetraspora mira</name>
    <dbReference type="NCBI Taxonomy" id="58121"/>
    <lineage>
        <taxon>Bacteria</taxon>
        <taxon>Bacillati</taxon>
        <taxon>Actinomycetota</taxon>
        <taxon>Actinomycetes</taxon>
        <taxon>Streptosporangiales</taxon>
        <taxon>Streptosporangiaceae</taxon>
        <taxon>Planotetraspora</taxon>
    </lineage>
</organism>
<evidence type="ECO:0000256" key="1">
    <source>
        <dbReference type="SAM" id="MobiDB-lite"/>
    </source>
</evidence>
<feature type="domain" description="CHAT" evidence="2">
    <location>
        <begin position="693"/>
        <end position="953"/>
    </location>
</feature>
<dbReference type="Pfam" id="PF12770">
    <property type="entry name" value="CHAT"/>
    <property type="match status" value="1"/>
</dbReference>
<protein>
    <recommendedName>
        <fullName evidence="2">CHAT domain-containing protein</fullName>
    </recommendedName>
</protein>
<proteinExistence type="predicted"/>
<dbReference type="PANTHER" id="PTHR10098">
    <property type="entry name" value="RAPSYN-RELATED"/>
    <property type="match status" value="1"/>
</dbReference>